<feature type="transmembrane region" description="Helical" evidence="1">
    <location>
        <begin position="188"/>
        <end position="210"/>
    </location>
</feature>
<feature type="transmembrane region" description="Helical" evidence="1">
    <location>
        <begin position="100"/>
        <end position="118"/>
    </location>
</feature>
<protein>
    <recommendedName>
        <fullName evidence="4">O-antigen ligase domain-containing protein</fullName>
    </recommendedName>
</protein>
<dbReference type="EMBL" id="FQZN01000002">
    <property type="protein sequence ID" value="SHI40564.1"/>
    <property type="molecule type" value="Genomic_DNA"/>
</dbReference>
<dbReference type="GeneID" id="92710581"/>
<feature type="transmembrane region" description="Helical" evidence="1">
    <location>
        <begin position="25"/>
        <end position="55"/>
    </location>
</feature>
<feature type="transmembrane region" description="Helical" evidence="1">
    <location>
        <begin position="76"/>
        <end position="94"/>
    </location>
</feature>
<proteinExistence type="predicted"/>
<evidence type="ECO:0000256" key="1">
    <source>
        <dbReference type="SAM" id="Phobius"/>
    </source>
</evidence>
<organism evidence="2 3">
    <name type="scientific">Bacteroides stercorirosoris</name>
    <dbReference type="NCBI Taxonomy" id="871324"/>
    <lineage>
        <taxon>Bacteria</taxon>
        <taxon>Pseudomonadati</taxon>
        <taxon>Bacteroidota</taxon>
        <taxon>Bacteroidia</taxon>
        <taxon>Bacteroidales</taxon>
        <taxon>Bacteroidaceae</taxon>
        <taxon>Bacteroides</taxon>
    </lineage>
</organism>
<keyword evidence="1" id="KW-1133">Transmembrane helix</keyword>
<feature type="transmembrane region" description="Helical" evidence="1">
    <location>
        <begin position="351"/>
        <end position="372"/>
    </location>
</feature>
<feature type="transmembrane region" description="Helical" evidence="1">
    <location>
        <begin position="130"/>
        <end position="153"/>
    </location>
</feature>
<keyword evidence="3" id="KW-1185">Reference proteome</keyword>
<feature type="transmembrane region" description="Helical" evidence="1">
    <location>
        <begin position="384"/>
        <end position="412"/>
    </location>
</feature>
<evidence type="ECO:0000313" key="2">
    <source>
        <dbReference type="EMBL" id="SHI40564.1"/>
    </source>
</evidence>
<reference evidence="3" key="1">
    <citation type="submission" date="2016-11" db="EMBL/GenBank/DDBJ databases">
        <authorList>
            <person name="Varghese N."/>
            <person name="Submissions S."/>
        </authorList>
    </citation>
    <scope>NUCLEOTIDE SEQUENCE [LARGE SCALE GENOMIC DNA]</scope>
    <source>
        <strain evidence="3">DSM 26884</strain>
    </source>
</reference>
<evidence type="ECO:0008006" key="4">
    <source>
        <dbReference type="Google" id="ProtNLM"/>
    </source>
</evidence>
<feature type="transmembrane region" description="Helical" evidence="1">
    <location>
        <begin position="270"/>
        <end position="292"/>
    </location>
</feature>
<dbReference type="RefSeq" id="WP_073312530.1">
    <property type="nucleotide sequence ID" value="NZ_FQZN01000002.1"/>
</dbReference>
<dbReference type="AlphaFoldDB" id="A0A1M6AVQ7"/>
<gene>
    <name evidence="2" type="ORF">SAMN05444350_10240</name>
</gene>
<name>A0A1M6AVQ7_9BACE</name>
<keyword evidence="1" id="KW-0812">Transmembrane</keyword>
<accession>A0A1M6AVQ7</accession>
<evidence type="ECO:0000313" key="3">
    <source>
        <dbReference type="Proteomes" id="UP000184192"/>
    </source>
</evidence>
<sequence length="425" mass="47907">MNIIWGLIISVVNYKLLCKDAAKGIVLFCVLLVCCPVFFWGGLSLQYSYVFLPFLYMWHKKYNNCNYDISSAMSPFVWVFLLTLFATVLSLTLYNVKGGVAVFAIVGTVKSLFIINVLSKTSVFRDRFIFILTCIILINSVVLCIEFNLLKIWSPDRVLETWMRLFGNMGNTGSLESTLERGGSIGRLHGTFTTSSLVGSLSMLGIGVFTVKYFQDLKWGSILMVLCSLFVGLCSSSKRFFLGGVAVLVFCLIIRLFWIRTSKKDYKLPVVIFFLVFIVVVLYNLLGDVLYLDYYLQFLTEGNIGGSLETRFGEDGAVNAMKAIIAKYWLTGLGEFSIKNVNVTDSQFYCALYKSGILGVALYFGVFGKLALKTIRSKKTYVAIILFLIVFEFFISTEFFSPLGIFLLSYVICSLYQDKAQMQAY</sequence>
<keyword evidence="1" id="KW-0472">Membrane</keyword>
<dbReference type="Proteomes" id="UP000184192">
    <property type="component" value="Unassembled WGS sequence"/>
</dbReference>
<feature type="transmembrane region" description="Helical" evidence="1">
    <location>
        <begin position="240"/>
        <end position="258"/>
    </location>
</feature>